<protein>
    <recommendedName>
        <fullName evidence="7">RNase III domain-containing protein</fullName>
    </recommendedName>
</protein>
<keyword evidence="3" id="KW-0378">Hydrolase</keyword>
<keyword evidence="2" id="KW-0547">Nucleotide-binding</keyword>
<dbReference type="SMART" id="SM00535">
    <property type="entry name" value="RIBOc"/>
    <property type="match status" value="2"/>
</dbReference>
<dbReference type="SUPFAM" id="SSF54768">
    <property type="entry name" value="dsRNA-binding domain-like"/>
    <property type="match status" value="1"/>
</dbReference>
<dbReference type="AlphaFoldDB" id="A0AAD7AUV0"/>
<evidence type="ECO:0000259" key="7">
    <source>
        <dbReference type="PROSITE" id="PS50142"/>
    </source>
</evidence>
<evidence type="ECO:0000256" key="5">
    <source>
        <dbReference type="ARBA" id="ARBA00022840"/>
    </source>
</evidence>
<keyword evidence="4" id="KW-0347">Helicase</keyword>
<dbReference type="PANTHER" id="PTHR14950:SF37">
    <property type="entry name" value="ENDORIBONUCLEASE DICER"/>
    <property type="match status" value="1"/>
</dbReference>
<feature type="domain" description="RNase III" evidence="7">
    <location>
        <begin position="904"/>
        <end position="1059"/>
    </location>
</feature>
<sequence>MCGQTETQLFRVILSLDPSENIFRRQLREARRVGAAVGMCAADLVWRRALKTINVDISLYPEDEDNNGPLEILNETKAKIRDAIKNWAFTMPNLDPNSKGFNVTPKFLQLAQILKSCEPYGENFRGIVFVKRRAVAFAIADLIPLLGEHAAFIRAHAFTSQGGLLVDDKQQQDVFRKFNMGIYNLLIATKSVEDLDIPQATIVIRFDVFEGDVSNALLRSLTARKTSHLVHMLERGNDGHRHNVASSSMLQPEMIRWANMIRCCPTSAAPPRPLLFPRYSEHSDSEEEESSEDCIQDPVAGGRICRCDATATVYAFASTATTKPFPSPLFDFKTQSSATAASPVYTCTVVAPGTPAHDVSGQPCSSMVHARRSACYNVCVKLAESGFLDPKAFLFPSRDPGSSHMHNAEELTYGGDQVYPRQAPLFWSHPAGAVISLFPTIITVNHSNQSPHAPILLLTRQPLPEFPSFKLFLSGTPITAQTYRGTPFSVDNERHVSLHMYTLRLCRAVANKPFSCSLEEMPYFLAPVSSTWVPPCNTGPGERSGQWERSDVAEHIPWDAVAYGALPAEPLKYGRPKKVAKDVEDAVIQDRSTELTRRYDVLRVRPDLSPLSHPEDSPREAEYENLLEYCKAVRKNFEGLKDEQQALIEISSVLSAVGRLDPASHLVPPAGPPPPRYLIPELCFKFTIPASTFRTALLFPSIARRLDSFLLVKELNAQFFNHQISENFLDMAITAPSSRMEYDYERLELLGDAFLKYMASIYVFVTEPSNKEGALHSARQQIVSNNTLFHSFGSVGLPAYVQSKPFSFKSWQPPNFRTSEEVNGKAETNRQRKENEQRLGDKISADVAEAILAAAYLSGGGDTALMAAKAMNIPFPNAEKWSDFGHKLLIPPPTISAKLKPGALQAVETIINHKFKYPHILAQALTHASVSGFERVSYERLEFIGDAILEFLVLRHVYARNTKLSPGGLTLLKGAMVSNSTLGAVCVASGLHKHILLAARLTSSVTDYVTKLKAKRKEEYELAQLEKRSPGQYWQEIDPPKALSDVVESVIGAIYVSDNFTPVGVEAFFESVLKPFYDKHITLKTVAHHPTKVLFELIQAQRCQKFELLKEKTPDGTSCHVLVHDVILASGEGPSISLAARNASWCALDALEGDAEFLRICDCPKDGKGRSSRYWTRCCWD</sequence>
<organism evidence="8 9">
    <name type="scientific">Mycena albidolilacea</name>
    <dbReference type="NCBI Taxonomy" id="1033008"/>
    <lineage>
        <taxon>Eukaryota</taxon>
        <taxon>Fungi</taxon>
        <taxon>Dikarya</taxon>
        <taxon>Basidiomycota</taxon>
        <taxon>Agaricomycotina</taxon>
        <taxon>Agaricomycetes</taxon>
        <taxon>Agaricomycetidae</taxon>
        <taxon>Agaricales</taxon>
        <taxon>Marasmiineae</taxon>
        <taxon>Mycenaceae</taxon>
        <taxon>Mycena</taxon>
    </lineage>
</organism>
<evidence type="ECO:0000256" key="6">
    <source>
        <dbReference type="SAM" id="MobiDB-lite"/>
    </source>
</evidence>
<evidence type="ECO:0000256" key="3">
    <source>
        <dbReference type="ARBA" id="ARBA00022801"/>
    </source>
</evidence>
<feature type="region of interest" description="Disordered" evidence="6">
    <location>
        <begin position="817"/>
        <end position="838"/>
    </location>
</feature>
<dbReference type="Gene3D" id="1.10.1520.10">
    <property type="entry name" value="Ribonuclease III domain"/>
    <property type="match status" value="2"/>
</dbReference>
<dbReference type="EMBL" id="JARIHO010000001">
    <property type="protein sequence ID" value="KAJ7368208.1"/>
    <property type="molecule type" value="Genomic_DNA"/>
</dbReference>
<gene>
    <name evidence="8" type="ORF">DFH08DRAFT_677896</name>
</gene>
<dbReference type="PANTHER" id="PTHR14950">
    <property type="entry name" value="DICER-RELATED"/>
    <property type="match status" value="1"/>
</dbReference>
<dbReference type="InterPro" id="IPR005034">
    <property type="entry name" value="Dicer_dimerisation"/>
</dbReference>
<dbReference type="CDD" id="cd00593">
    <property type="entry name" value="RIBOc"/>
    <property type="match status" value="2"/>
</dbReference>
<reference evidence="8" key="1">
    <citation type="submission" date="2023-03" db="EMBL/GenBank/DDBJ databases">
        <title>Massive genome expansion in bonnet fungi (Mycena s.s.) driven by repeated elements and novel gene families across ecological guilds.</title>
        <authorList>
            <consortium name="Lawrence Berkeley National Laboratory"/>
            <person name="Harder C.B."/>
            <person name="Miyauchi S."/>
            <person name="Viragh M."/>
            <person name="Kuo A."/>
            <person name="Thoen E."/>
            <person name="Andreopoulos B."/>
            <person name="Lu D."/>
            <person name="Skrede I."/>
            <person name="Drula E."/>
            <person name="Henrissat B."/>
            <person name="Morin E."/>
            <person name="Kohler A."/>
            <person name="Barry K."/>
            <person name="LaButti K."/>
            <person name="Morin E."/>
            <person name="Salamov A."/>
            <person name="Lipzen A."/>
            <person name="Mereny Z."/>
            <person name="Hegedus B."/>
            <person name="Baldrian P."/>
            <person name="Stursova M."/>
            <person name="Weitz H."/>
            <person name="Taylor A."/>
            <person name="Grigoriev I.V."/>
            <person name="Nagy L.G."/>
            <person name="Martin F."/>
            <person name="Kauserud H."/>
        </authorList>
    </citation>
    <scope>NUCLEOTIDE SEQUENCE</scope>
    <source>
        <strain evidence="8">CBHHK002</strain>
    </source>
</reference>
<dbReference type="GO" id="GO:0005524">
    <property type="term" value="F:ATP binding"/>
    <property type="evidence" value="ECO:0007669"/>
    <property type="project" value="UniProtKB-KW"/>
</dbReference>
<evidence type="ECO:0000313" key="9">
    <source>
        <dbReference type="Proteomes" id="UP001218218"/>
    </source>
</evidence>
<feature type="compositionally biased region" description="Basic and acidic residues" evidence="6">
    <location>
        <begin position="818"/>
        <end position="838"/>
    </location>
</feature>
<dbReference type="SUPFAM" id="SSF69065">
    <property type="entry name" value="RNase III domain-like"/>
    <property type="match status" value="2"/>
</dbReference>
<dbReference type="PROSITE" id="PS50142">
    <property type="entry name" value="RNASE_3_2"/>
    <property type="match status" value="2"/>
</dbReference>
<keyword evidence="5" id="KW-0067">ATP-binding</keyword>
<dbReference type="Proteomes" id="UP001218218">
    <property type="component" value="Unassembled WGS sequence"/>
</dbReference>
<evidence type="ECO:0000256" key="2">
    <source>
        <dbReference type="ARBA" id="ARBA00022741"/>
    </source>
</evidence>
<dbReference type="InterPro" id="IPR000999">
    <property type="entry name" value="RNase_III_dom"/>
</dbReference>
<keyword evidence="1" id="KW-0677">Repeat</keyword>
<dbReference type="Pfam" id="PF00636">
    <property type="entry name" value="Ribonuclease_3"/>
    <property type="match status" value="2"/>
</dbReference>
<dbReference type="SUPFAM" id="SSF52540">
    <property type="entry name" value="P-loop containing nucleoside triphosphate hydrolases"/>
    <property type="match status" value="1"/>
</dbReference>
<proteinExistence type="predicted"/>
<dbReference type="InterPro" id="IPR027417">
    <property type="entry name" value="P-loop_NTPase"/>
</dbReference>
<dbReference type="Pfam" id="PF03368">
    <property type="entry name" value="Dicer_dimer"/>
    <property type="match status" value="1"/>
</dbReference>
<dbReference type="InterPro" id="IPR038248">
    <property type="entry name" value="Dicer_dimer_sf"/>
</dbReference>
<dbReference type="GO" id="GO:0004386">
    <property type="term" value="F:helicase activity"/>
    <property type="evidence" value="ECO:0007669"/>
    <property type="project" value="UniProtKB-KW"/>
</dbReference>
<feature type="domain" description="RNase III" evidence="7">
    <location>
        <begin position="711"/>
        <end position="860"/>
    </location>
</feature>
<name>A0AAD7AUV0_9AGAR</name>
<comment type="caution">
    <text evidence="8">The sequence shown here is derived from an EMBL/GenBank/DDBJ whole genome shotgun (WGS) entry which is preliminary data.</text>
</comment>
<accession>A0AAD7AUV0</accession>
<dbReference type="Gene3D" id="3.40.50.300">
    <property type="entry name" value="P-loop containing nucleotide triphosphate hydrolases"/>
    <property type="match status" value="1"/>
</dbReference>
<evidence type="ECO:0000256" key="4">
    <source>
        <dbReference type="ARBA" id="ARBA00022806"/>
    </source>
</evidence>
<dbReference type="InterPro" id="IPR036389">
    <property type="entry name" value="RNase_III_sf"/>
</dbReference>
<evidence type="ECO:0000256" key="1">
    <source>
        <dbReference type="ARBA" id="ARBA00022737"/>
    </source>
</evidence>
<keyword evidence="9" id="KW-1185">Reference proteome</keyword>
<dbReference type="GO" id="GO:0006396">
    <property type="term" value="P:RNA processing"/>
    <property type="evidence" value="ECO:0007669"/>
    <property type="project" value="InterPro"/>
</dbReference>
<dbReference type="Gene3D" id="1.20.1320.30">
    <property type="match status" value="1"/>
</dbReference>
<dbReference type="GO" id="GO:0004525">
    <property type="term" value="F:ribonuclease III activity"/>
    <property type="evidence" value="ECO:0007669"/>
    <property type="project" value="InterPro"/>
</dbReference>
<evidence type="ECO:0000313" key="8">
    <source>
        <dbReference type="EMBL" id="KAJ7368208.1"/>
    </source>
</evidence>
<dbReference type="Gene3D" id="3.30.160.380">
    <property type="entry name" value="Dicer dimerisation domain"/>
    <property type="match status" value="1"/>
</dbReference>